<gene>
    <name evidence="2" type="ORF">BSQ50_00400</name>
</gene>
<evidence type="ECO:0000259" key="1">
    <source>
        <dbReference type="Pfam" id="PF00535"/>
    </source>
</evidence>
<evidence type="ECO:0000313" key="3">
    <source>
        <dbReference type="Proteomes" id="UP000324497"/>
    </source>
</evidence>
<evidence type="ECO:0000313" key="2">
    <source>
        <dbReference type="EMBL" id="AUJ31163.1"/>
    </source>
</evidence>
<reference evidence="2 3" key="1">
    <citation type="submission" date="2016-11" db="EMBL/GenBank/DDBJ databases">
        <title>Interaction between Lactobacillus species and yeast in water kefir.</title>
        <authorList>
            <person name="Behr J."/>
            <person name="Xu D."/>
            <person name="Vogel R.F."/>
        </authorList>
    </citation>
    <scope>NUCLEOTIDE SEQUENCE [LARGE SCALE GENOMIC DNA]</scope>
    <source>
        <strain evidence="2 3">TMW 1.1827</strain>
    </source>
</reference>
<dbReference type="Pfam" id="PF00535">
    <property type="entry name" value="Glycos_transf_2"/>
    <property type="match status" value="1"/>
</dbReference>
<proteinExistence type="predicted"/>
<sequence length="329" mass="38358">MKISVVIATYNGEDFIEKQLNSIKVQTLQPDEVLIYDDCSNDNTCRLVREYIKNNQLASWKFKVNKQNLGYKKNFYQLLRAAAGDIIFLSDQDDQWLPQKIEVMTKAMNQHPELESLNSLIQLIDQASNSVTLPAKPDFYNANFLHSKKSLERLNFFDWEKIIQRNISPGCSMCITKKIRDQFTAWYDYSLPHDWFLNLLAARTNGCGFLNEPLIQYRIHPQNTLGLSADPGSAAKMKKFEKNRQEKIKEFSGLIQAFANITSHLAFEAGKKEHAKKYLHARLNFYQKQNFTSLLKLRSFPEYYETATFKGRIWDIIIASHLKRVFYNL</sequence>
<dbReference type="AlphaFoldDB" id="A0A3Q8CN72"/>
<dbReference type="GO" id="GO:0016758">
    <property type="term" value="F:hexosyltransferase activity"/>
    <property type="evidence" value="ECO:0007669"/>
    <property type="project" value="UniProtKB-ARBA"/>
</dbReference>
<keyword evidence="2" id="KW-0808">Transferase</keyword>
<protein>
    <submittedName>
        <fullName evidence="2">L-Rha 1,3-L-rhamnosyltransferase</fullName>
    </submittedName>
</protein>
<dbReference type="PANTHER" id="PTHR22916">
    <property type="entry name" value="GLYCOSYLTRANSFERASE"/>
    <property type="match status" value="1"/>
</dbReference>
<dbReference type="SUPFAM" id="SSF53448">
    <property type="entry name" value="Nucleotide-diphospho-sugar transferases"/>
    <property type="match status" value="1"/>
</dbReference>
<feature type="domain" description="Glycosyltransferase 2-like" evidence="1">
    <location>
        <begin position="4"/>
        <end position="112"/>
    </location>
</feature>
<dbReference type="InterPro" id="IPR029044">
    <property type="entry name" value="Nucleotide-diphossugar_trans"/>
</dbReference>
<name>A0A3Q8CN72_9LACO</name>
<organism evidence="2 3">
    <name type="scientific">Liquorilactobacillus nagelii</name>
    <dbReference type="NCBI Taxonomy" id="82688"/>
    <lineage>
        <taxon>Bacteria</taxon>
        <taxon>Bacillati</taxon>
        <taxon>Bacillota</taxon>
        <taxon>Bacilli</taxon>
        <taxon>Lactobacillales</taxon>
        <taxon>Lactobacillaceae</taxon>
        <taxon>Liquorilactobacillus</taxon>
    </lineage>
</organism>
<dbReference type="Gene3D" id="3.90.550.10">
    <property type="entry name" value="Spore Coat Polysaccharide Biosynthesis Protein SpsA, Chain A"/>
    <property type="match status" value="1"/>
</dbReference>
<keyword evidence="3" id="KW-1185">Reference proteome</keyword>
<dbReference type="EMBL" id="CP018180">
    <property type="protein sequence ID" value="AUJ31163.1"/>
    <property type="molecule type" value="Genomic_DNA"/>
</dbReference>
<accession>A0A3Q8CN72</accession>
<dbReference type="RefSeq" id="WP_228956615.1">
    <property type="nucleotide sequence ID" value="NZ_CP018180.1"/>
</dbReference>
<dbReference type="PANTHER" id="PTHR22916:SF3">
    <property type="entry name" value="UDP-GLCNAC:BETAGAL BETA-1,3-N-ACETYLGLUCOSAMINYLTRANSFERASE-LIKE PROTEIN 1"/>
    <property type="match status" value="1"/>
</dbReference>
<dbReference type="KEGG" id="lng:BSQ50_00400"/>
<dbReference type="Proteomes" id="UP000324497">
    <property type="component" value="Chromosome"/>
</dbReference>
<dbReference type="InterPro" id="IPR001173">
    <property type="entry name" value="Glyco_trans_2-like"/>
</dbReference>